<name>A0A3P9JFK0_ORYLA</name>
<evidence type="ECO:0000313" key="2">
    <source>
        <dbReference type="Proteomes" id="UP000265200"/>
    </source>
</evidence>
<dbReference type="AlphaFoldDB" id="A0A3P9JFK0"/>
<accession>A0A3P9JFK0</accession>
<proteinExistence type="predicted"/>
<dbReference type="Proteomes" id="UP000265200">
    <property type="component" value="Chromosome 24"/>
</dbReference>
<reference evidence="1" key="4">
    <citation type="submission" date="2025-09" db="UniProtKB">
        <authorList>
            <consortium name="Ensembl"/>
        </authorList>
    </citation>
    <scope>IDENTIFICATION</scope>
    <source>
        <strain evidence="1">HSOK</strain>
    </source>
</reference>
<dbReference type="Ensembl" id="ENSORLT00015021722.1">
    <property type="protein sequence ID" value="ENSORLP00015031052.1"/>
    <property type="gene ID" value="ENSORLG00015015098.1"/>
</dbReference>
<reference key="1">
    <citation type="journal article" date="2007" name="Nature">
        <title>The medaka draft genome and insights into vertebrate genome evolution.</title>
        <authorList>
            <person name="Kasahara M."/>
            <person name="Naruse K."/>
            <person name="Sasaki S."/>
            <person name="Nakatani Y."/>
            <person name="Qu W."/>
            <person name="Ahsan B."/>
            <person name="Yamada T."/>
            <person name="Nagayasu Y."/>
            <person name="Doi K."/>
            <person name="Kasai Y."/>
            <person name="Jindo T."/>
            <person name="Kobayashi D."/>
            <person name="Shimada A."/>
            <person name="Toyoda A."/>
            <person name="Kuroki Y."/>
            <person name="Fujiyama A."/>
            <person name="Sasaki T."/>
            <person name="Shimizu A."/>
            <person name="Asakawa S."/>
            <person name="Shimizu N."/>
            <person name="Hashimoto S."/>
            <person name="Yang J."/>
            <person name="Lee Y."/>
            <person name="Matsushima K."/>
            <person name="Sugano S."/>
            <person name="Sakaizumi M."/>
            <person name="Narita T."/>
            <person name="Ohishi K."/>
            <person name="Haga S."/>
            <person name="Ohta F."/>
            <person name="Nomoto H."/>
            <person name="Nogata K."/>
            <person name="Morishita T."/>
            <person name="Endo T."/>
            <person name="Shin-I T."/>
            <person name="Takeda H."/>
            <person name="Morishita S."/>
            <person name="Kohara Y."/>
        </authorList>
    </citation>
    <scope>NUCLEOTIDE SEQUENCE [LARGE SCALE GENOMIC DNA]</scope>
    <source>
        <strain>Hd-rR</strain>
    </source>
</reference>
<reference evidence="1" key="3">
    <citation type="submission" date="2025-08" db="UniProtKB">
        <authorList>
            <consortium name="Ensembl"/>
        </authorList>
    </citation>
    <scope>IDENTIFICATION</scope>
    <source>
        <strain evidence="1">HSOK</strain>
    </source>
</reference>
<sequence>MNISCTYHQRPTCHPCDTAFRHYVAVFVKQNVTAERLMHFCGTLHRLATVPPNTPSGNWSLGSAGSPDGALL</sequence>
<evidence type="ECO:0000313" key="1">
    <source>
        <dbReference type="Ensembl" id="ENSORLP00015031052.1"/>
    </source>
</evidence>
<protein>
    <submittedName>
        <fullName evidence="1">Uncharacterized protein</fullName>
    </submittedName>
</protein>
<reference evidence="1 2" key="2">
    <citation type="submission" date="2017-04" db="EMBL/GenBank/DDBJ databases">
        <title>CpG methylation of centromeres and impact of large insertions on vertebrate speciation.</title>
        <authorList>
            <person name="Ichikawa K."/>
            <person name="Yoshimura J."/>
            <person name="Morishita S."/>
        </authorList>
    </citation>
    <scope>NUCLEOTIDE SEQUENCE</scope>
    <source>
        <strain evidence="1 2">HSOK</strain>
    </source>
</reference>
<organism evidence="1 2">
    <name type="scientific">Oryzias latipes</name>
    <name type="common">Japanese rice fish</name>
    <name type="synonym">Japanese killifish</name>
    <dbReference type="NCBI Taxonomy" id="8090"/>
    <lineage>
        <taxon>Eukaryota</taxon>
        <taxon>Metazoa</taxon>
        <taxon>Chordata</taxon>
        <taxon>Craniata</taxon>
        <taxon>Vertebrata</taxon>
        <taxon>Euteleostomi</taxon>
        <taxon>Actinopterygii</taxon>
        <taxon>Neopterygii</taxon>
        <taxon>Teleostei</taxon>
        <taxon>Neoteleostei</taxon>
        <taxon>Acanthomorphata</taxon>
        <taxon>Ovalentaria</taxon>
        <taxon>Atherinomorphae</taxon>
        <taxon>Beloniformes</taxon>
        <taxon>Adrianichthyidae</taxon>
        <taxon>Oryziinae</taxon>
        <taxon>Oryzias</taxon>
    </lineage>
</organism>